<dbReference type="SUPFAM" id="SSF89155">
    <property type="entry name" value="TorD-like"/>
    <property type="match status" value="1"/>
</dbReference>
<keyword evidence="1" id="KW-0143">Chaperone</keyword>
<dbReference type="STRING" id="463301.SAMN04487955_10151"/>
<dbReference type="AlphaFoldDB" id="A0A1I7EWS5"/>
<name>A0A1I7EWS5_9GAMM</name>
<sequence>MTQASLDQPASHELNDTNALRVEVYGLLAGLLRQAPDQALLDWLASLEIEQDGGVLAERWAQLVAAAAKVSPDKLSRAHFRHLIGVVEGDVIPYASWYRNGELMDEALVALRRDLKLLGFERAGHTHDPEDHLAALCEVMAMLIESRSFNEPRFFMTHIAPWAANCLADLGRVETEFYACFGRLGQAFIESEQSRLESEAGRDPVRIVEP</sequence>
<dbReference type="InterPro" id="IPR036411">
    <property type="entry name" value="TorD-like_sf"/>
</dbReference>
<protein>
    <submittedName>
        <fullName evidence="2">Chaperone TorD involved in molybdoenzyme TorA maturation</fullName>
    </submittedName>
</protein>
<keyword evidence="3" id="KW-1185">Reference proteome</keyword>
<evidence type="ECO:0000313" key="2">
    <source>
        <dbReference type="EMBL" id="SFU28361.1"/>
    </source>
</evidence>
<dbReference type="InterPro" id="IPR020945">
    <property type="entry name" value="DMSO/NO3_reduct_chaperone"/>
</dbReference>
<dbReference type="PANTHER" id="PTHR34227">
    <property type="entry name" value="CHAPERONE PROTEIN YCDY"/>
    <property type="match status" value="1"/>
</dbReference>
<evidence type="ECO:0000313" key="3">
    <source>
        <dbReference type="Proteomes" id="UP000198693"/>
    </source>
</evidence>
<dbReference type="Pfam" id="PF02613">
    <property type="entry name" value="Nitrate_red_del"/>
    <property type="match status" value="1"/>
</dbReference>
<proteinExistence type="predicted"/>
<gene>
    <name evidence="2" type="ORF">SAMN04487955_10151</name>
</gene>
<organism evidence="2 3">
    <name type="scientific">Halomonas korlensis</name>
    <dbReference type="NCBI Taxonomy" id="463301"/>
    <lineage>
        <taxon>Bacteria</taxon>
        <taxon>Pseudomonadati</taxon>
        <taxon>Pseudomonadota</taxon>
        <taxon>Gammaproteobacteria</taxon>
        <taxon>Oceanospirillales</taxon>
        <taxon>Halomonadaceae</taxon>
        <taxon>Halomonas</taxon>
    </lineage>
</organism>
<dbReference type="EMBL" id="FPBP01000001">
    <property type="protein sequence ID" value="SFU28361.1"/>
    <property type="molecule type" value="Genomic_DNA"/>
</dbReference>
<reference evidence="3" key="1">
    <citation type="submission" date="2016-10" db="EMBL/GenBank/DDBJ databases">
        <authorList>
            <person name="Varghese N."/>
            <person name="Submissions S."/>
        </authorList>
    </citation>
    <scope>NUCLEOTIDE SEQUENCE [LARGE SCALE GENOMIC DNA]</scope>
    <source>
        <strain evidence="3">CGMCC 1.6981</strain>
    </source>
</reference>
<dbReference type="PANTHER" id="PTHR34227:SF1">
    <property type="entry name" value="DIMETHYL SULFOXIDE REDUCTASE CHAPERONE-RELATED"/>
    <property type="match status" value="1"/>
</dbReference>
<evidence type="ECO:0000256" key="1">
    <source>
        <dbReference type="ARBA" id="ARBA00023186"/>
    </source>
</evidence>
<dbReference type="Gene3D" id="1.10.3480.10">
    <property type="entry name" value="TorD-like"/>
    <property type="match status" value="1"/>
</dbReference>
<dbReference type="InterPro" id="IPR050289">
    <property type="entry name" value="TorD/DmsD_chaperones"/>
</dbReference>
<accession>A0A1I7EWS5</accession>
<dbReference type="RefSeq" id="WP_089791745.1">
    <property type="nucleotide sequence ID" value="NZ_FPBP01000001.1"/>
</dbReference>
<dbReference type="OrthoDB" id="8526323at2"/>
<dbReference type="Proteomes" id="UP000198693">
    <property type="component" value="Unassembled WGS sequence"/>
</dbReference>